<reference evidence="3" key="1">
    <citation type="journal article" date="2018" name="Nat. Microbiol.">
        <title>Leveraging single-cell genomics to expand the fungal tree of life.</title>
        <authorList>
            <person name="Ahrendt S.R."/>
            <person name="Quandt C.A."/>
            <person name="Ciobanu D."/>
            <person name="Clum A."/>
            <person name="Salamov A."/>
            <person name="Andreopoulos B."/>
            <person name="Cheng J.F."/>
            <person name="Woyke T."/>
            <person name="Pelin A."/>
            <person name="Henrissat B."/>
            <person name="Reynolds N.K."/>
            <person name="Benny G.L."/>
            <person name="Smith M.E."/>
            <person name="James T.Y."/>
            <person name="Grigoriev I.V."/>
        </authorList>
    </citation>
    <scope>NUCLEOTIDE SEQUENCE [LARGE SCALE GENOMIC DNA]</scope>
</reference>
<evidence type="ECO:0000256" key="1">
    <source>
        <dbReference type="SAM" id="MobiDB-lite"/>
    </source>
</evidence>
<proteinExistence type="predicted"/>
<name>A0A4P9W667_9FUNG</name>
<gene>
    <name evidence="2" type="ORF">BDK51DRAFT_39278</name>
</gene>
<evidence type="ECO:0000313" key="2">
    <source>
        <dbReference type="EMBL" id="RKO87941.1"/>
    </source>
</evidence>
<dbReference type="OrthoDB" id="2444127at2759"/>
<sequence length="243" mass="26309">MLTLPPAPSYSEAVRRGERQRESVTATIQKIEAITDLKARTATAVNLARGRNPKGRPLPPERRRPPSFVTRPTSRTRTSSRQLTTCSGSTSVASRRAPSAGPSTSSTSTQPNSRTSRSSASPCASSSSPVPTHLPSSKRSRDTTLFERAYFDPLSPTNFKRYTNIRNEGESPHQIAHRLIAERPARACVFTENLPVLTKFQLCLPEQDRNAFPGHVETLRNGRVAAVAAGQDSTMADAAAGDA</sequence>
<accession>A0A4P9W667</accession>
<dbReference type="Proteomes" id="UP000269721">
    <property type="component" value="Unassembled WGS sequence"/>
</dbReference>
<dbReference type="AlphaFoldDB" id="A0A4P9W667"/>
<feature type="compositionally biased region" description="Low complexity" evidence="1">
    <location>
        <begin position="91"/>
        <end position="129"/>
    </location>
</feature>
<feature type="region of interest" description="Disordered" evidence="1">
    <location>
        <begin position="1"/>
        <end position="25"/>
    </location>
</feature>
<dbReference type="EMBL" id="KZ997054">
    <property type="protein sequence ID" value="RKO87941.1"/>
    <property type="molecule type" value="Genomic_DNA"/>
</dbReference>
<feature type="compositionally biased region" description="Basic and acidic residues" evidence="1">
    <location>
        <begin position="13"/>
        <end position="22"/>
    </location>
</feature>
<organism evidence="2 3">
    <name type="scientific">Blyttiomyces helicus</name>
    <dbReference type="NCBI Taxonomy" id="388810"/>
    <lineage>
        <taxon>Eukaryota</taxon>
        <taxon>Fungi</taxon>
        <taxon>Fungi incertae sedis</taxon>
        <taxon>Chytridiomycota</taxon>
        <taxon>Chytridiomycota incertae sedis</taxon>
        <taxon>Chytridiomycetes</taxon>
        <taxon>Chytridiomycetes incertae sedis</taxon>
        <taxon>Blyttiomyces</taxon>
    </lineage>
</organism>
<feature type="compositionally biased region" description="Low complexity" evidence="1">
    <location>
        <begin position="66"/>
        <end position="81"/>
    </location>
</feature>
<keyword evidence="3" id="KW-1185">Reference proteome</keyword>
<feature type="region of interest" description="Disordered" evidence="1">
    <location>
        <begin position="38"/>
        <end position="141"/>
    </location>
</feature>
<evidence type="ECO:0000313" key="3">
    <source>
        <dbReference type="Proteomes" id="UP000269721"/>
    </source>
</evidence>
<protein>
    <submittedName>
        <fullName evidence="2">Uncharacterized protein</fullName>
    </submittedName>
</protein>